<gene>
    <name evidence="4" type="ORF">J0S82_010734</name>
</gene>
<dbReference type="PANTHER" id="PTHR16294:SF4">
    <property type="entry name" value="DYSBINDIN DOMAIN-CONTAINING PROTEIN 1"/>
    <property type="match status" value="1"/>
</dbReference>
<organism evidence="4 5">
    <name type="scientific">Galemys pyrenaicus</name>
    <name type="common">Iberian desman</name>
    <name type="synonym">Pyrenean desman</name>
    <dbReference type="NCBI Taxonomy" id="202257"/>
    <lineage>
        <taxon>Eukaryota</taxon>
        <taxon>Metazoa</taxon>
        <taxon>Chordata</taxon>
        <taxon>Craniata</taxon>
        <taxon>Vertebrata</taxon>
        <taxon>Euteleostomi</taxon>
        <taxon>Mammalia</taxon>
        <taxon>Eutheria</taxon>
        <taxon>Laurasiatheria</taxon>
        <taxon>Eulipotyphla</taxon>
        <taxon>Talpidae</taxon>
        <taxon>Galemys</taxon>
    </lineage>
</organism>
<feature type="region of interest" description="Disordered" evidence="3">
    <location>
        <begin position="401"/>
        <end position="464"/>
    </location>
</feature>
<feature type="region of interest" description="Disordered" evidence="3">
    <location>
        <begin position="294"/>
        <end position="361"/>
    </location>
</feature>
<evidence type="ECO:0000256" key="1">
    <source>
        <dbReference type="ARBA" id="ARBA00008686"/>
    </source>
</evidence>
<dbReference type="OrthoDB" id="9662458at2759"/>
<evidence type="ECO:0000313" key="4">
    <source>
        <dbReference type="EMBL" id="KAG8508177.1"/>
    </source>
</evidence>
<dbReference type="GO" id="GO:0005737">
    <property type="term" value="C:cytoplasm"/>
    <property type="evidence" value="ECO:0007669"/>
    <property type="project" value="InterPro"/>
</dbReference>
<feature type="region of interest" description="Disordered" evidence="3">
    <location>
        <begin position="1"/>
        <end position="169"/>
    </location>
</feature>
<comment type="caution">
    <text evidence="4">The sequence shown here is derived from an EMBL/GenBank/DDBJ whole genome shotgun (WGS) entry which is preliminary data.</text>
</comment>
<sequence>MTGTGTPAPRPRGPSAPAGAHHSRRRPRTNPSGTPPAALCQTPTARASAAPAWPSSERRLPGLLASTDAPLGGRCSRCRNPTPERIHQPKGSPLPRPWPLVARRRPGTHRAGPAPRTSADHSAWLARAEPLAGPPHASPKPVRGQHASSPGWARRASRVPDEGGPPRGRDARLLALQSKLRPQLPGQAGWGLCARTRPPQWALRACAVQLPTARTRPAQDPGLRASSTSGTLGGPCGRRGWAAGPLSRTESCSSCRPCRAGTEVLQGGGRTWFCQKVAAGRRRVGGVRVGRAGWTPVGRRPACAPPSPHPSAGPPRTLASFADVVTGPGGPPAAPGAGDGCLSRATEEEDTAEPTPAPGLLQVAERRQPLSSVSSLEVHFDLLDLAELADMSDQELAEVFADSDDEAGDPPAGLQPLSRAGCLRSPSWTRTRAEQNREKQPPGDPQRQPEVLDTFLTVERPKED</sequence>
<feature type="compositionally biased region" description="Pro residues" evidence="3">
    <location>
        <begin position="303"/>
        <end position="313"/>
    </location>
</feature>
<feature type="compositionally biased region" description="Basic and acidic residues" evidence="3">
    <location>
        <begin position="431"/>
        <end position="441"/>
    </location>
</feature>
<feature type="compositionally biased region" description="Low complexity" evidence="3">
    <location>
        <begin position="43"/>
        <end position="55"/>
    </location>
</feature>
<proteinExistence type="inferred from homology"/>
<dbReference type="PANTHER" id="PTHR16294">
    <property type="entry name" value="DYSTROBREVIN BINDING PROTEIN 1 DYSBINDIN"/>
    <property type="match status" value="1"/>
</dbReference>
<dbReference type="Pfam" id="PF04440">
    <property type="entry name" value="Dysbindin"/>
    <property type="match status" value="1"/>
</dbReference>
<dbReference type="Proteomes" id="UP000700334">
    <property type="component" value="Unassembled WGS sequence"/>
</dbReference>
<evidence type="ECO:0000256" key="2">
    <source>
        <dbReference type="ARBA" id="ARBA00040078"/>
    </source>
</evidence>
<protein>
    <recommendedName>
        <fullName evidence="2">Dysbindin domain-containing protein 1</fullName>
    </recommendedName>
</protein>
<evidence type="ECO:0000256" key="3">
    <source>
        <dbReference type="SAM" id="MobiDB-lite"/>
    </source>
</evidence>
<dbReference type="AlphaFoldDB" id="A0A8J6DG18"/>
<dbReference type="InterPro" id="IPR007531">
    <property type="entry name" value="Dysbindin"/>
</dbReference>
<reference evidence="4" key="1">
    <citation type="journal article" date="2021" name="Evol. Appl.">
        <title>The genome of the Pyrenean desman and the effects of bottlenecks and inbreeding on the genomic landscape of an endangered species.</title>
        <authorList>
            <person name="Escoda L."/>
            <person name="Castresana J."/>
        </authorList>
    </citation>
    <scope>NUCLEOTIDE SEQUENCE</scope>
    <source>
        <strain evidence="4">IBE-C5619</strain>
    </source>
</reference>
<evidence type="ECO:0000313" key="5">
    <source>
        <dbReference type="Proteomes" id="UP000700334"/>
    </source>
</evidence>
<name>A0A8J6DG18_GALPY</name>
<accession>A0A8J6DG18</accession>
<comment type="similarity">
    <text evidence="1">Belongs to the dysbindin family.</text>
</comment>
<keyword evidence="5" id="KW-1185">Reference proteome</keyword>
<dbReference type="EMBL" id="JAGFMF010012068">
    <property type="protein sequence ID" value="KAG8508177.1"/>
    <property type="molecule type" value="Genomic_DNA"/>
</dbReference>